<dbReference type="RefSeq" id="WP_003141387.1">
    <property type="nucleotide sequence ID" value="NZ_ADNT01000026.1"/>
</dbReference>
<sequence length="57" mass="6238">MSWRAIIIIGSLLAFIFGGIFSLGAVDMPLLANEICGRQYFAKDFPMINFISNIGIA</sequence>
<name>A0ABN0AAL5_AERVM</name>
<accession>A0ABN0AAL5</accession>
<evidence type="ECO:0000313" key="1">
    <source>
        <dbReference type="EMBL" id="EFG50353.1"/>
    </source>
</evidence>
<evidence type="ECO:0000313" key="2">
    <source>
        <dbReference type="Proteomes" id="UP000003764"/>
    </source>
</evidence>
<comment type="caution">
    <text evidence="1">The sequence shown here is derived from an EMBL/GenBank/DDBJ whole genome shotgun (WGS) entry which is preliminary data.</text>
</comment>
<keyword evidence="2" id="KW-1185">Reference proteome</keyword>
<dbReference type="Proteomes" id="UP000003764">
    <property type="component" value="Unassembled WGS sequence"/>
</dbReference>
<proteinExistence type="predicted"/>
<dbReference type="GeneID" id="43501952"/>
<gene>
    <name evidence="1" type="ORF">HMPREF0061_0310</name>
</gene>
<dbReference type="EMBL" id="ADNT01000026">
    <property type="protein sequence ID" value="EFG50353.1"/>
    <property type="molecule type" value="Genomic_DNA"/>
</dbReference>
<evidence type="ECO:0008006" key="3">
    <source>
        <dbReference type="Google" id="ProtNLM"/>
    </source>
</evidence>
<protein>
    <recommendedName>
        <fullName evidence="3">MFS transporter</fullName>
    </recommendedName>
</protein>
<reference evidence="1 2" key="1">
    <citation type="submission" date="2010-04" db="EMBL/GenBank/DDBJ databases">
        <authorList>
            <person name="Muzny D."/>
            <person name="Qin X."/>
            <person name="Deng J."/>
            <person name="Jiang H."/>
            <person name="Liu Y."/>
            <person name="Qu J."/>
            <person name="Song X.-Z."/>
            <person name="Zhang L."/>
            <person name="Thornton R."/>
            <person name="Coyle M."/>
            <person name="Francisco L."/>
            <person name="Jackson L."/>
            <person name="Javaid M."/>
            <person name="Korchina V."/>
            <person name="Kovar C."/>
            <person name="Mata R."/>
            <person name="Mathew T."/>
            <person name="Ngo R."/>
            <person name="Nguyen L."/>
            <person name="Nguyen N."/>
            <person name="Okwuonu G."/>
            <person name="Ongeri F."/>
            <person name="Pham C."/>
            <person name="Simmons D."/>
            <person name="Wilczek-Boney K."/>
            <person name="Hale W."/>
            <person name="Jakkamsetti A."/>
            <person name="Pham P."/>
            <person name="Ruth R."/>
            <person name="San Lucas F."/>
            <person name="Warren J."/>
            <person name="Zhang J."/>
            <person name="Zhao Z."/>
            <person name="Zhou C."/>
            <person name="Zhu D."/>
            <person name="Lee S."/>
            <person name="Bess C."/>
            <person name="Blankenburg K."/>
            <person name="Forbes L."/>
            <person name="Fu Q."/>
            <person name="Gubbala S."/>
            <person name="Hirani K."/>
            <person name="Jayaseelan J.C."/>
            <person name="Lara F."/>
            <person name="Munidasa M."/>
            <person name="Palculict T."/>
            <person name="Patil S."/>
            <person name="Pu L.-L."/>
            <person name="Saada N."/>
            <person name="Tang L."/>
            <person name="Weissenberger G."/>
            <person name="Zhu Y."/>
            <person name="Hemphill L."/>
            <person name="Shang Y."/>
            <person name="Youmans B."/>
            <person name="Ayvaz T."/>
            <person name="Ross M."/>
            <person name="Santibanez J."/>
            <person name="Aqrawi P."/>
            <person name="Gross S."/>
            <person name="Joshi V."/>
            <person name="Fowler G."/>
            <person name="Nazareth L."/>
            <person name="Reid J."/>
            <person name="Worley K."/>
            <person name="Petrosino J."/>
            <person name="Highlander S."/>
            <person name="Gibbs R."/>
            <person name="Gibbs R."/>
        </authorList>
    </citation>
    <scope>NUCLEOTIDE SEQUENCE [LARGE SCALE GENOMIC DNA]</scope>
    <source>
        <strain evidence="1 2">ATCC 11563</strain>
    </source>
</reference>
<organism evidence="1 2">
    <name type="scientific">Aerococcus viridans (strain ATCC 11563 / DSM 20340 / CCUG 4311 / JCM 20461 / NBRC 12219 / NCTC 8251 / M1)</name>
    <dbReference type="NCBI Taxonomy" id="655812"/>
    <lineage>
        <taxon>Bacteria</taxon>
        <taxon>Bacillati</taxon>
        <taxon>Bacillota</taxon>
        <taxon>Bacilli</taxon>
        <taxon>Lactobacillales</taxon>
        <taxon>Aerococcaceae</taxon>
        <taxon>Aerococcus</taxon>
    </lineage>
</organism>